<dbReference type="InterPro" id="IPR051557">
    <property type="entry name" value="NipSnap_domain"/>
</dbReference>
<keyword evidence="4" id="KW-1185">Reference proteome</keyword>
<name>A0A1N7N6K2_9RHOB</name>
<dbReference type="Pfam" id="PF07978">
    <property type="entry name" value="NIPSNAP"/>
    <property type="match status" value="1"/>
</dbReference>
<dbReference type="SUPFAM" id="SSF54909">
    <property type="entry name" value="Dimeric alpha+beta barrel"/>
    <property type="match status" value="1"/>
</dbReference>
<dbReference type="InterPro" id="IPR012577">
    <property type="entry name" value="NIPSNAP"/>
</dbReference>
<dbReference type="AlphaFoldDB" id="A0A1N7N6K2"/>
<accession>A0A1N7N6K2</accession>
<comment type="similarity">
    <text evidence="1">Belongs to the NipSnap family.</text>
</comment>
<dbReference type="OrthoDB" id="4124121at2"/>
<dbReference type="PANTHER" id="PTHR21017:SF17">
    <property type="entry name" value="PROTEIN NIPSNAP"/>
    <property type="match status" value="1"/>
</dbReference>
<dbReference type="InterPro" id="IPR011008">
    <property type="entry name" value="Dimeric_a/b-barrel"/>
</dbReference>
<evidence type="ECO:0000256" key="1">
    <source>
        <dbReference type="ARBA" id="ARBA00005291"/>
    </source>
</evidence>
<feature type="domain" description="NIPSNAP" evidence="2">
    <location>
        <begin position="3"/>
        <end position="102"/>
    </location>
</feature>
<evidence type="ECO:0000313" key="4">
    <source>
        <dbReference type="Proteomes" id="UP000186098"/>
    </source>
</evidence>
<sequence length="111" mass="12838">MLYDLRTYRCRPGTIGKQLKLYEDMGYEAQCRHLGMPLFYGTVETGDVNSYVHMWVYENAADRDARRTALYGDPDWLAYRDRGAEFGYQIEQHNTLLRPTSFWASGLGAGQ</sequence>
<protein>
    <submittedName>
        <fullName evidence="3">NIPSNAP protein</fullName>
    </submittedName>
</protein>
<proteinExistence type="inferred from homology"/>
<reference evidence="4" key="1">
    <citation type="submission" date="2017-01" db="EMBL/GenBank/DDBJ databases">
        <authorList>
            <person name="Varghese N."/>
            <person name="Submissions S."/>
        </authorList>
    </citation>
    <scope>NUCLEOTIDE SEQUENCE [LARGE SCALE GENOMIC DNA]</scope>
    <source>
        <strain evidence="4">DSM 18714</strain>
    </source>
</reference>
<dbReference type="STRING" id="407234.SAMN05421795_1252"/>
<dbReference type="Proteomes" id="UP000186098">
    <property type="component" value="Unassembled WGS sequence"/>
</dbReference>
<dbReference type="RefSeq" id="WP_076368007.1">
    <property type="nucleotide sequence ID" value="NZ_FTOM01000025.1"/>
</dbReference>
<evidence type="ECO:0000259" key="2">
    <source>
        <dbReference type="Pfam" id="PF07978"/>
    </source>
</evidence>
<organism evidence="3 4">
    <name type="scientific">Phaeovulum vinaykumarii</name>
    <dbReference type="NCBI Taxonomy" id="407234"/>
    <lineage>
        <taxon>Bacteria</taxon>
        <taxon>Pseudomonadati</taxon>
        <taxon>Pseudomonadota</taxon>
        <taxon>Alphaproteobacteria</taxon>
        <taxon>Rhodobacterales</taxon>
        <taxon>Paracoccaceae</taxon>
        <taxon>Phaeovulum</taxon>
    </lineage>
</organism>
<dbReference type="EMBL" id="FTOM01000025">
    <property type="protein sequence ID" value="SIS93972.1"/>
    <property type="molecule type" value="Genomic_DNA"/>
</dbReference>
<dbReference type="PANTHER" id="PTHR21017">
    <property type="entry name" value="NIPSNAP-RELATED"/>
    <property type="match status" value="1"/>
</dbReference>
<gene>
    <name evidence="3" type="ORF">SAMN05421795_1252</name>
</gene>
<evidence type="ECO:0000313" key="3">
    <source>
        <dbReference type="EMBL" id="SIS93972.1"/>
    </source>
</evidence>
<dbReference type="Gene3D" id="3.30.70.100">
    <property type="match status" value="1"/>
</dbReference>